<evidence type="ECO:0000256" key="8">
    <source>
        <dbReference type="PIRNR" id="PIRNR010607"/>
    </source>
</evidence>
<evidence type="ECO:0000259" key="9">
    <source>
        <dbReference type="Pfam" id="PF05848"/>
    </source>
</evidence>
<evidence type="ECO:0000256" key="3">
    <source>
        <dbReference type="ARBA" id="ARBA00022491"/>
    </source>
</evidence>
<evidence type="ECO:0000256" key="1">
    <source>
        <dbReference type="ARBA" id="ARBA00010189"/>
    </source>
</evidence>
<organism evidence="11 12">
    <name type="scientific">Thermoactinomyces intermedius</name>
    <dbReference type="NCBI Taxonomy" id="2024"/>
    <lineage>
        <taxon>Bacteria</taxon>
        <taxon>Bacillati</taxon>
        <taxon>Bacillota</taxon>
        <taxon>Bacilli</taxon>
        <taxon>Bacillales</taxon>
        <taxon>Thermoactinomycetaceae</taxon>
        <taxon>Thermoactinomyces</taxon>
    </lineage>
</organism>
<dbReference type="Proteomes" id="UP000633619">
    <property type="component" value="Unassembled WGS sequence"/>
</dbReference>
<name>A0A8I1DG94_THEIN</name>
<dbReference type="Gene3D" id="1.10.1200.150">
    <property type="entry name" value="Transcriptional regulator CtsR, C-terminal domain"/>
    <property type="match status" value="1"/>
</dbReference>
<dbReference type="Gene3D" id="3.30.56.130">
    <property type="entry name" value="Transcriptional regulator CtsR, winged HTH domain"/>
    <property type="match status" value="1"/>
</dbReference>
<dbReference type="Pfam" id="PF05848">
    <property type="entry name" value="CtsR"/>
    <property type="match status" value="1"/>
</dbReference>
<keyword evidence="4 8" id="KW-0805">Transcription regulation</keyword>
<proteinExistence type="inferred from homology"/>
<dbReference type="InterPro" id="IPR041902">
    <property type="entry name" value="CtsR_N_sf"/>
</dbReference>
<evidence type="ECO:0000313" key="11">
    <source>
        <dbReference type="EMBL" id="MBH8595621.1"/>
    </source>
</evidence>
<comment type="caution">
    <text evidence="11">The sequence shown here is derived from an EMBL/GenBank/DDBJ whole genome shotgun (WGS) entry which is preliminary data.</text>
</comment>
<evidence type="ECO:0000256" key="7">
    <source>
        <dbReference type="ARBA" id="ARBA00023163"/>
    </source>
</evidence>
<dbReference type="RefSeq" id="WP_181732388.1">
    <property type="nucleotide sequence ID" value="NZ_JACEIR010000007.1"/>
</dbReference>
<dbReference type="FunFam" id="3.30.56.130:FF:000001">
    <property type="entry name" value="Transcriptional regulator CtsR"/>
    <property type="match status" value="1"/>
</dbReference>
<dbReference type="Pfam" id="PF17727">
    <property type="entry name" value="CtsR_C"/>
    <property type="match status" value="1"/>
</dbReference>
<feature type="domain" description="CtsR N-terminal HTH" evidence="9">
    <location>
        <begin position="3"/>
        <end position="73"/>
    </location>
</feature>
<dbReference type="GO" id="GO:0006355">
    <property type="term" value="P:regulation of DNA-templated transcription"/>
    <property type="evidence" value="ECO:0007669"/>
    <property type="project" value="UniProtKB-UniRule"/>
</dbReference>
<evidence type="ECO:0000259" key="10">
    <source>
        <dbReference type="Pfam" id="PF17727"/>
    </source>
</evidence>
<keyword evidence="3 8" id="KW-0678">Repressor</keyword>
<reference evidence="11 12" key="1">
    <citation type="submission" date="2020-12" db="EMBL/GenBank/DDBJ databases">
        <title>WGS of Thermoactinomyces spp.</title>
        <authorList>
            <person name="Cheng K."/>
        </authorList>
    </citation>
    <scope>NUCLEOTIDE SEQUENCE [LARGE SCALE GENOMIC DNA]</scope>
    <source>
        <strain evidence="12">CICC 10671\DSM 43846</strain>
    </source>
</reference>
<keyword evidence="6 8" id="KW-0238">DNA-binding</keyword>
<gene>
    <name evidence="11" type="ORF">I8U20_09795</name>
</gene>
<dbReference type="PIRSF" id="PIRSF010607">
    <property type="entry name" value="Txn_repr_CtsR"/>
    <property type="match status" value="1"/>
</dbReference>
<keyword evidence="5" id="KW-0346">Stress response</keyword>
<dbReference type="InterPro" id="IPR041473">
    <property type="entry name" value="CtsR_C"/>
</dbReference>
<dbReference type="GO" id="GO:0003677">
    <property type="term" value="F:DNA binding"/>
    <property type="evidence" value="ECO:0007669"/>
    <property type="project" value="UniProtKB-UniRule"/>
</dbReference>
<sequence length="156" mass="18098">MSSISDIIERYLKKIINESEDGVIEIKRSELADIFQCVPSQINYVISTRFTVEKGYIVESKRGGGGFIRIQKVRYKNRHEIFDEMLSYIGDAVTQMTAEHVIFRLMEEDLMTKREGLLMKRLISRETLQLPIPLRDPVRARMMKVLLTTLLTSKGE</sequence>
<evidence type="ECO:0000313" key="12">
    <source>
        <dbReference type="Proteomes" id="UP000633619"/>
    </source>
</evidence>
<keyword evidence="7 8" id="KW-0804">Transcription</keyword>
<dbReference type="InterPro" id="IPR041908">
    <property type="entry name" value="CtsR_C_sf"/>
</dbReference>
<protein>
    <recommendedName>
        <fullName evidence="2 8">Transcriptional regulator CtsR</fullName>
    </recommendedName>
</protein>
<dbReference type="AlphaFoldDB" id="A0A8I1DG94"/>
<dbReference type="InterPro" id="IPR040465">
    <property type="entry name" value="CtsR_N"/>
</dbReference>
<dbReference type="EMBL" id="JAECVW010000005">
    <property type="protein sequence ID" value="MBH8595621.1"/>
    <property type="molecule type" value="Genomic_DNA"/>
</dbReference>
<dbReference type="InterPro" id="IPR008463">
    <property type="entry name" value="CtsR"/>
</dbReference>
<evidence type="ECO:0000256" key="2">
    <source>
        <dbReference type="ARBA" id="ARBA00014129"/>
    </source>
</evidence>
<evidence type="ECO:0000256" key="6">
    <source>
        <dbReference type="ARBA" id="ARBA00023125"/>
    </source>
</evidence>
<evidence type="ECO:0000256" key="5">
    <source>
        <dbReference type="ARBA" id="ARBA00023016"/>
    </source>
</evidence>
<evidence type="ECO:0000256" key="4">
    <source>
        <dbReference type="ARBA" id="ARBA00023015"/>
    </source>
</evidence>
<comment type="similarity">
    <text evidence="1 8">Belongs to the CtsR family.</text>
</comment>
<accession>A0A8I1DG94</accession>
<feature type="domain" description="CtsR C-terminal dimerization" evidence="10">
    <location>
        <begin position="78"/>
        <end position="147"/>
    </location>
</feature>
<keyword evidence="12" id="KW-1185">Reference proteome</keyword>